<dbReference type="EMBL" id="KR706378">
    <property type="protein sequence ID" value="ANC60176.1"/>
    <property type="molecule type" value="mRNA"/>
</dbReference>
<accession>A0A161IRA1</accession>
<protein>
    <submittedName>
        <fullName evidence="2">Odorant-binding protein 19</fullName>
    </submittedName>
</protein>
<keyword evidence="1" id="KW-0732">Signal</keyword>
<sequence length="152" mass="17317">MYNSCVLFLLLCVSLTHGNLFLEELRKKGASLKPLSACRDIPDLGDPEHLAACSSPKLQGPCNDIQCVFEKSGFLVDKQTLDKEAYRTHLRRWAEEHQGWSEAAEKAVRDCVDRELRQYLDHPCRAYDAFTCTGIAMLKKCPEEAWKCSHKK</sequence>
<gene>
    <name evidence="2" type="primary">OBP19</name>
</gene>
<dbReference type="SUPFAM" id="SSF47565">
    <property type="entry name" value="Insect pheromone/odorant-binding proteins"/>
    <property type="match status" value="1"/>
</dbReference>
<name>A0A161IRA1_PLUXY</name>
<evidence type="ECO:0000313" key="2">
    <source>
        <dbReference type="EMBL" id="ANC60176.1"/>
    </source>
</evidence>
<organism evidence="2">
    <name type="scientific">Plutella xylostella</name>
    <name type="common">Diamondback moth</name>
    <name type="synonym">Plutella maculipennis</name>
    <dbReference type="NCBI Taxonomy" id="51655"/>
    <lineage>
        <taxon>Eukaryota</taxon>
        <taxon>Metazoa</taxon>
        <taxon>Ecdysozoa</taxon>
        <taxon>Arthropoda</taxon>
        <taxon>Hexapoda</taxon>
        <taxon>Insecta</taxon>
        <taxon>Pterygota</taxon>
        <taxon>Neoptera</taxon>
        <taxon>Endopterygota</taxon>
        <taxon>Lepidoptera</taxon>
        <taxon>Glossata</taxon>
        <taxon>Ditrysia</taxon>
        <taxon>Yponomeutoidea</taxon>
        <taxon>Plutellidae</taxon>
        <taxon>Plutella</taxon>
    </lineage>
</organism>
<reference evidence="2" key="1">
    <citation type="journal article" date="2016" name="J Integr Agric">
        <title>Ligand-binding properties of three odorant-binding proteins of the diamondback moth Plutella xylostella.</title>
        <authorList>
            <person name="Zhu J."/>
            <person name="Pelosi P."/>
            <person name="Liu Y."/>
            <person name="Lin K.-J."/>
            <person name="Yuan H.-B."/>
            <person name="Wang G.-R."/>
        </authorList>
    </citation>
    <scope>NUCLEOTIDE SEQUENCE</scope>
</reference>
<feature type="chain" id="PRO_5007824010" evidence="1">
    <location>
        <begin position="19"/>
        <end position="152"/>
    </location>
</feature>
<dbReference type="GO" id="GO:0005549">
    <property type="term" value="F:odorant binding"/>
    <property type="evidence" value="ECO:0007669"/>
    <property type="project" value="InterPro"/>
</dbReference>
<dbReference type="InterPro" id="IPR036728">
    <property type="entry name" value="PBP_GOBP_sf"/>
</dbReference>
<proteinExistence type="evidence at transcript level"/>
<dbReference type="SMR" id="A0A161IRA1"/>
<dbReference type="AlphaFoldDB" id="A0A161IRA1"/>
<evidence type="ECO:0000256" key="1">
    <source>
        <dbReference type="SAM" id="SignalP"/>
    </source>
</evidence>
<feature type="signal peptide" evidence="1">
    <location>
        <begin position="1"/>
        <end position="18"/>
    </location>
</feature>
<dbReference type="Gene3D" id="1.10.238.270">
    <property type="match status" value="1"/>
</dbReference>